<dbReference type="Proteomes" id="UP000271227">
    <property type="component" value="Unassembled WGS sequence"/>
</dbReference>
<dbReference type="EMBL" id="REFR01000010">
    <property type="protein sequence ID" value="RMB08519.1"/>
    <property type="molecule type" value="Genomic_DNA"/>
</dbReference>
<keyword evidence="2" id="KW-1185">Reference proteome</keyword>
<evidence type="ECO:0000313" key="2">
    <source>
        <dbReference type="Proteomes" id="UP000271227"/>
    </source>
</evidence>
<proteinExistence type="predicted"/>
<evidence type="ECO:0000313" key="1">
    <source>
        <dbReference type="EMBL" id="RMB08519.1"/>
    </source>
</evidence>
<dbReference type="InParanoid" id="A0A3M0CNQ4"/>
<reference evidence="1 2" key="1">
    <citation type="submission" date="2018-10" db="EMBL/GenBank/DDBJ databases">
        <title>Genomic Encyclopedia of Archaeal and Bacterial Type Strains, Phase II (KMG-II): from individual species to whole genera.</title>
        <authorList>
            <person name="Goeker M."/>
        </authorList>
    </citation>
    <scope>NUCLEOTIDE SEQUENCE [LARGE SCALE GENOMIC DNA]</scope>
    <source>
        <strain evidence="1 2">DSM 25217</strain>
    </source>
</reference>
<protein>
    <submittedName>
        <fullName evidence="1">Uncharacterized protein</fullName>
    </submittedName>
</protein>
<comment type="caution">
    <text evidence="1">The sequence shown here is derived from an EMBL/GenBank/DDBJ whole genome shotgun (WGS) entry which is preliminary data.</text>
</comment>
<organism evidence="1 2">
    <name type="scientific">Eilatimonas milleporae</name>
    <dbReference type="NCBI Taxonomy" id="911205"/>
    <lineage>
        <taxon>Bacteria</taxon>
        <taxon>Pseudomonadati</taxon>
        <taxon>Pseudomonadota</taxon>
        <taxon>Alphaproteobacteria</taxon>
        <taxon>Kordiimonadales</taxon>
        <taxon>Kordiimonadaceae</taxon>
        <taxon>Eilatimonas</taxon>
    </lineage>
</organism>
<accession>A0A3M0CNQ4</accession>
<dbReference type="AlphaFoldDB" id="A0A3M0CNQ4"/>
<sequence>MLAHLAVSAMFLCAGALGLAAFQDALQRILSWRHSQTPRVHIGEKHHGCGPVLFTPRSGPNPVTALPSAHTVGAKTR</sequence>
<name>A0A3M0CNQ4_9PROT</name>
<gene>
    <name evidence="1" type="ORF">BXY39_1154</name>
</gene>